<dbReference type="EMBL" id="CP092471">
    <property type="protein sequence ID" value="UVI39675.1"/>
    <property type="molecule type" value="Genomic_DNA"/>
</dbReference>
<keyword evidence="3" id="KW-1185">Reference proteome</keyword>
<evidence type="ECO:0000256" key="1">
    <source>
        <dbReference type="SAM" id="MobiDB-lite"/>
    </source>
</evidence>
<reference evidence="2" key="1">
    <citation type="submission" date="2022-02" db="EMBL/GenBank/DDBJ databases">
        <title>Qipengyuania spongiae sp. nov., isolated from marine sponge.</title>
        <authorList>
            <person name="Li Z."/>
            <person name="Zhang M."/>
        </authorList>
    </citation>
    <scope>NUCLEOTIDE SEQUENCE</scope>
    <source>
        <strain evidence="2">PHS-Z21</strain>
    </source>
</reference>
<protein>
    <submittedName>
        <fullName evidence="2">AAA family ATPase</fullName>
    </submittedName>
</protein>
<organism evidence="2 3">
    <name type="scientific">Qipengyuania spongiae</name>
    <dbReference type="NCBI Taxonomy" id="2909673"/>
    <lineage>
        <taxon>Bacteria</taxon>
        <taxon>Pseudomonadati</taxon>
        <taxon>Pseudomonadota</taxon>
        <taxon>Alphaproteobacteria</taxon>
        <taxon>Sphingomonadales</taxon>
        <taxon>Erythrobacteraceae</taxon>
        <taxon>Qipengyuania</taxon>
    </lineage>
</organism>
<accession>A0ABY5SYQ6</accession>
<proteinExistence type="predicted"/>
<feature type="region of interest" description="Disordered" evidence="1">
    <location>
        <begin position="299"/>
        <end position="364"/>
    </location>
</feature>
<evidence type="ECO:0000313" key="3">
    <source>
        <dbReference type="Proteomes" id="UP001065265"/>
    </source>
</evidence>
<sequence>MVDTRRDLAMFVHRHSDGKDQFDLALNAVQSSPDLVALGKDGRGNERFTSRDMIEVEARLERATASITERDRHQVHERFRERALAAAERRGLFLSGEQRAAFEHVTAGKDLGVIVGYAGTGKSAMLGAAREAWEDAGYKVRGAALSGIAAENLEDGSGIASRTIASLEHQWAQGRDLLIASDVLVIDEAGMIGSRQMERVLSVANDAGAKVVLVGDPQQLQAIEAGAAFRSIAERHGHVEITEIRRQQVDWQRDATRHLATGRTAEALDAYSANGMVHAAGTREAECAARLLDRRCSAADASERATGARPARRDARAPAGQIQNAAPAGARSAGPSASSNTPAHHFTAPDRHPDGPGLQARSAQRIERVARRAAMAKNIHQCLVSNSMTIPGSILSETLSKLASSHLAAIRNRLDDFDDMLCTAILIEAARVIDYENVLMGSSEDESHHLPFPVFDVMCRGWNPLLHYILPRLSKIGGIPIQESTSTTRSHARSILQAFGQYAILQKAADMSFHGFLEGSEIENGISLKFTVGEDSDHFLDQLEAEALERALGGIDDSAPGEKLTADEVDELAASLVFPFETGRGTMVGYDADPRLDAHFIELVGPRTLEWRAEAGIHPTIDADQLNGADIAAVVMMLASFYLKHIWIVGVGSKCLPDINYCMSLTIWKKPDELIESISTFTGIDARRIDAALRAIVVTREDAGYFGTEPTPLVPMLLEISEGFWLAPVSSVFRNPFTAIRMLNEFRNPLTAQSVRKPREQWMTSDLYALFEGNRYQVVELPTRLKREDQLVTDIDAAVLDMTTGELGLFQLKWQDLASSRLGAIRSRAKNFVERVSLWADQVENWISEFGEAELCRCLKLKVPKGAVPSRVMMFAVGRSGARFQSYGYTLTNEDIAACNWNQFVRLRYEVGPAELVLSEIHSRIFSEQSRVEKRRPLPYAFEVDGRTIRIEDMWSAAV</sequence>
<dbReference type="Pfam" id="PF13604">
    <property type="entry name" value="AAA_30"/>
    <property type="match status" value="1"/>
</dbReference>
<name>A0ABY5SYQ6_9SPHN</name>
<dbReference type="Gene3D" id="3.40.50.300">
    <property type="entry name" value="P-loop containing nucleotide triphosphate hydrolases"/>
    <property type="match status" value="1"/>
</dbReference>
<dbReference type="InterPro" id="IPR027417">
    <property type="entry name" value="P-loop_NTPase"/>
</dbReference>
<dbReference type="SUPFAM" id="SSF52540">
    <property type="entry name" value="P-loop containing nucleoside triphosphate hydrolases"/>
    <property type="match status" value="1"/>
</dbReference>
<gene>
    <name evidence="2" type="ORF">L1F33_01545</name>
</gene>
<feature type="compositionally biased region" description="Low complexity" evidence="1">
    <location>
        <begin position="317"/>
        <end position="339"/>
    </location>
</feature>
<dbReference type="Proteomes" id="UP001065265">
    <property type="component" value="Chromosome"/>
</dbReference>
<evidence type="ECO:0000313" key="2">
    <source>
        <dbReference type="EMBL" id="UVI39675.1"/>
    </source>
</evidence>
<dbReference type="RefSeq" id="WP_265559274.1">
    <property type="nucleotide sequence ID" value="NZ_CP092471.1"/>
</dbReference>
<dbReference type="CDD" id="cd17933">
    <property type="entry name" value="DEXSc_RecD-like"/>
    <property type="match status" value="1"/>
</dbReference>